<keyword evidence="1" id="KW-1133">Transmembrane helix</keyword>
<accession>A0A418Y848</accession>
<keyword evidence="1" id="KW-0812">Transmembrane</keyword>
<dbReference type="InterPro" id="IPR002656">
    <property type="entry name" value="Acyl_transf_3_dom"/>
</dbReference>
<dbReference type="OrthoDB" id="9796461at2"/>
<dbReference type="AlphaFoldDB" id="A0A418Y848"/>
<comment type="caution">
    <text evidence="3">The sequence shown here is derived from an EMBL/GenBank/DDBJ whole genome shotgun (WGS) entry which is preliminary data.</text>
</comment>
<dbReference type="Proteomes" id="UP000284006">
    <property type="component" value="Unassembled WGS sequence"/>
</dbReference>
<keyword evidence="4" id="KW-1185">Reference proteome</keyword>
<dbReference type="GO" id="GO:0016747">
    <property type="term" value="F:acyltransferase activity, transferring groups other than amino-acyl groups"/>
    <property type="evidence" value="ECO:0007669"/>
    <property type="project" value="InterPro"/>
</dbReference>
<organism evidence="3 4">
    <name type="scientific">Massilia cavernae</name>
    <dbReference type="NCBI Taxonomy" id="2320864"/>
    <lineage>
        <taxon>Bacteria</taxon>
        <taxon>Pseudomonadati</taxon>
        <taxon>Pseudomonadota</taxon>
        <taxon>Betaproteobacteria</taxon>
        <taxon>Burkholderiales</taxon>
        <taxon>Oxalobacteraceae</taxon>
        <taxon>Telluria group</taxon>
        <taxon>Massilia</taxon>
    </lineage>
</organism>
<keyword evidence="1" id="KW-0472">Membrane</keyword>
<evidence type="ECO:0000313" key="4">
    <source>
        <dbReference type="Proteomes" id="UP000284006"/>
    </source>
</evidence>
<dbReference type="EMBL" id="QYUP01000010">
    <property type="protein sequence ID" value="RJG27458.1"/>
    <property type="molecule type" value="Genomic_DNA"/>
</dbReference>
<sequence length="174" mass="18421">MLSNDVARVRFLSRTNLDTGYHHSVAISVLRGLAAVQVAAAHVRAQFYPGLSTMADPGIGYQVLAFFTGFAHQAVVIFFLLSGWLVGGSLMNKLGEPRAVASYAIDRVTRLWIVLVPAFIASLLIGMMIGEVNPALADVASTSEYSLLAFVAGKHVRPSDLPCPATAGNFACGA</sequence>
<protein>
    <recommendedName>
        <fullName evidence="2">Acyltransferase 3 domain-containing protein</fullName>
    </recommendedName>
</protein>
<evidence type="ECO:0000313" key="3">
    <source>
        <dbReference type="EMBL" id="RJG27458.1"/>
    </source>
</evidence>
<proteinExistence type="predicted"/>
<feature type="transmembrane region" description="Helical" evidence="1">
    <location>
        <begin position="108"/>
        <end position="129"/>
    </location>
</feature>
<feature type="transmembrane region" description="Helical" evidence="1">
    <location>
        <begin position="21"/>
        <end position="43"/>
    </location>
</feature>
<reference evidence="3 4" key="1">
    <citation type="submission" date="2018-09" db="EMBL/GenBank/DDBJ databases">
        <authorList>
            <person name="Zhu H."/>
        </authorList>
    </citation>
    <scope>NUCLEOTIDE SEQUENCE [LARGE SCALE GENOMIC DNA]</scope>
    <source>
        <strain evidence="3 4">K1S02-61</strain>
    </source>
</reference>
<feature type="domain" description="Acyltransferase 3" evidence="2">
    <location>
        <begin position="26"/>
        <end position="133"/>
    </location>
</feature>
<name>A0A418Y848_9BURK</name>
<dbReference type="Pfam" id="PF01757">
    <property type="entry name" value="Acyl_transf_3"/>
    <property type="match status" value="1"/>
</dbReference>
<gene>
    <name evidence="3" type="ORF">D3872_00990</name>
</gene>
<evidence type="ECO:0000259" key="2">
    <source>
        <dbReference type="Pfam" id="PF01757"/>
    </source>
</evidence>
<feature type="transmembrane region" description="Helical" evidence="1">
    <location>
        <begin position="63"/>
        <end position="87"/>
    </location>
</feature>
<dbReference type="RefSeq" id="WP_119809047.1">
    <property type="nucleotide sequence ID" value="NZ_QYUP01000010.1"/>
</dbReference>
<evidence type="ECO:0000256" key="1">
    <source>
        <dbReference type="SAM" id="Phobius"/>
    </source>
</evidence>